<keyword evidence="7" id="KW-0149">Chlorophyll biosynthesis</keyword>
<keyword evidence="9" id="KW-0732">Signal</keyword>
<dbReference type="AlphaFoldDB" id="A0A7S3LEJ0"/>
<feature type="chain" id="PRO_5031075544" description="protochlorophyllide reductase" evidence="9">
    <location>
        <begin position="17"/>
        <end position="427"/>
    </location>
</feature>
<evidence type="ECO:0000256" key="1">
    <source>
        <dbReference type="ARBA" id="ARBA00005173"/>
    </source>
</evidence>
<name>A0A7S3LEJ0_9STRA</name>
<dbReference type="InterPro" id="IPR005979">
    <property type="entry name" value="Prochl_reduct"/>
</dbReference>
<keyword evidence="5" id="KW-0521">NADP</keyword>
<dbReference type="PANTHER" id="PTHR44419:SF19">
    <property type="entry name" value="PROTOCHLOROPHYLLIDE REDUCTASE A, CHLOROPLASTIC"/>
    <property type="match status" value="1"/>
</dbReference>
<feature type="region of interest" description="Disordered" evidence="8">
    <location>
        <begin position="366"/>
        <end position="389"/>
    </location>
</feature>
<evidence type="ECO:0000256" key="5">
    <source>
        <dbReference type="ARBA" id="ARBA00022857"/>
    </source>
</evidence>
<evidence type="ECO:0000256" key="3">
    <source>
        <dbReference type="ARBA" id="ARBA00012006"/>
    </source>
</evidence>
<dbReference type="EC" id="1.3.1.33" evidence="3"/>
<dbReference type="Gene3D" id="3.40.50.720">
    <property type="entry name" value="NAD(P)-binding Rossmann-like Domain"/>
    <property type="match status" value="1"/>
</dbReference>
<dbReference type="GO" id="GO:0015979">
    <property type="term" value="P:photosynthesis"/>
    <property type="evidence" value="ECO:0007669"/>
    <property type="project" value="UniProtKB-KW"/>
</dbReference>
<dbReference type="PANTHER" id="PTHR44419">
    <property type="entry name" value="PROTOCHLOROPHYLLIDE REDUCTASE C, CHLOROPLASTIC"/>
    <property type="match status" value="1"/>
</dbReference>
<evidence type="ECO:0000256" key="2">
    <source>
        <dbReference type="ARBA" id="ARBA00005821"/>
    </source>
</evidence>
<proteinExistence type="inferred from homology"/>
<comment type="similarity">
    <text evidence="2">Belongs to the short-chain dehydrogenases/reductases (SDR) family. POR subfamily.</text>
</comment>
<evidence type="ECO:0000256" key="8">
    <source>
        <dbReference type="SAM" id="MobiDB-lite"/>
    </source>
</evidence>
<dbReference type="NCBIfam" id="TIGR01289">
    <property type="entry name" value="LPOR"/>
    <property type="match status" value="1"/>
</dbReference>
<evidence type="ECO:0000256" key="9">
    <source>
        <dbReference type="SAM" id="SignalP"/>
    </source>
</evidence>
<dbReference type="UniPathway" id="UPA00668"/>
<feature type="signal peptide" evidence="9">
    <location>
        <begin position="1"/>
        <end position="16"/>
    </location>
</feature>
<dbReference type="InterPro" id="IPR002347">
    <property type="entry name" value="SDR_fam"/>
</dbReference>
<reference evidence="10" key="1">
    <citation type="submission" date="2021-01" db="EMBL/GenBank/DDBJ databases">
        <authorList>
            <person name="Corre E."/>
            <person name="Pelletier E."/>
            <person name="Niang G."/>
            <person name="Scheremetjew M."/>
            <person name="Finn R."/>
            <person name="Kale V."/>
            <person name="Holt S."/>
            <person name="Cochrane G."/>
            <person name="Meng A."/>
            <person name="Brown T."/>
            <person name="Cohen L."/>
        </authorList>
    </citation>
    <scope>NUCLEOTIDE SEQUENCE</scope>
    <source>
        <strain evidence="10">CCMP127</strain>
    </source>
</reference>
<evidence type="ECO:0000256" key="7">
    <source>
        <dbReference type="ARBA" id="ARBA00023171"/>
    </source>
</evidence>
<accession>A0A7S3LEJ0</accession>
<dbReference type="SUPFAM" id="SSF51735">
    <property type="entry name" value="NAD(P)-binding Rossmann-fold domains"/>
    <property type="match status" value="1"/>
</dbReference>
<organism evidence="10">
    <name type="scientific">Amphora coffeiformis</name>
    <dbReference type="NCBI Taxonomy" id="265554"/>
    <lineage>
        <taxon>Eukaryota</taxon>
        <taxon>Sar</taxon>
        <taxon>Stramenopiles</taxon>
        <taxon>Ochrophyta</taxon>
        <taxon>Bacillariophyta</taxon>
        <taxon>Bacillariophyceae</taxon>
        <taxon>Bacillariophycidae</taxon>
        <taxon>Thalassiophysales</taxon>
        <taxon>Catenulaceae</taxon>
        <taxon>Amphora</taxon>
    </lineage>
</organism>
<evidence type="ECO:0000256" key="4">
    <source>
        <dbReference type="ARBA" id="ARBA00022531"/>
    </source>
</evidence>
<sequence>MMRFFLLSLAFSGVSAFAPSMHKSTLSTQTASVSPLFRNDRQVSSTARCALETAEMPDKLYFKKAKEAPKVLGGLKIGLRELVVVTGASSGLGLHCASTLAKTGKYFVVMAVRDVEKAKRVAKEMGMPDNSYVAMKLELGSLQSVRDFVANLKAFKSARPLNHLICNAAVYKPKEPKPAWTDDGFEMSMGVNHLGHFLLVNLLLDDMSRAKNARCCIVGSITGNTNTVGGGLVYPQADLGKLQGFEKGLKKPISMADGKPFFGAKAYKDSKVCNMMTVSELNRRYHDSTGIVFSSMYPGCIAETALFREKRTWFRKAFPWFMKYVTGGYVSMEEAGERLAQVIDDPLCNKSGVYWSWNGGAQTVGRWSPDGKPRGAGGAGGEIFENQQSDAVRDAETAKKMWELSKKAVGLSEKEMYKGGKIEKQFA</sequence>
<dbReference type="EMBL" id="HBIM01022554">
    <property type="protein sequence ID" value="CAE0419942.1"/>
    <property type="molecule type" value="Transcribed_RNA"/>
</dbReference>
<dbReference type="Pfam" id="PF00106">
    <property type="entry name" value="adh_short"/>
    <property type="match status" value="1"/>
</dbReference>
<dbReference type="GO" id="GO:0016630">
    <property type="term" value="F:protochlorophyllide reductase activity"/>
    <property type="evidence" value="ECO:0007669"/>
    <property type="project" value="UniProtKB-EC"/>
</dbReference>
<comment type="pathway">
    <text evidence="1">Porphyrin-containing compound metabolism; chlorophyll biosynthesis.</text>
</comment>
<gene>
    <name evidence="10" type="ORF">ACOF00016_LOCUS16737</name>
</gene>
<evidence type="ECO:0000256" key="6">
    <source>
        <dbReference type="ARBA" id="ARBA00023002"/>
    </source>
</evidence>
<keyword evidence="4" id="KW-0602">Photosynthesis</keyword>
<dbReference type="InterPro" id="IPR036291">
    <property type="entry name" value="NAD(P)-bd_dom_sf"/>
</dbReference>
<protein>
    <recommendedName>
        <fullName evidence="3">protochlorophyllide reductase</fullName>
        <ecNumber evidence="3">1.3.1.33</ecNumber>
    </recommendedName>
</protein>
<evidence type="ECO:0000313" key="10">
    <source>
        <dbReference type="EMBL" id="CAE0419942.1"/>
    </source>
</evidence>
<dbReference type="GO" id="GO:0015995">
    <property type="term" value="P:chlorophyll biosynthetic process"/>
    <property type="evidence" value="ECO:0007669"/>
    <property type="project" value="UniProtKB-UniPathway"/>
</dbReference>
<keyword evidence="6" id="KW-0560">Oxidoreductase</keyword>